<dbReference type="OrthoDB" id="9814359at2"/>
<keyword evidence="4" id="KW-1185">Reference proteome</keyword>
<dbReference type="InterPro" id="IPR017969">
    <property type="entry name" value="Heavy-metal-associated_CS"/>
</dbReference>
<dbReference type="KEGG" id="hhk:HH1059_02680"/>
<dbReference type="InterPro" id="IPR036163">
    <property type="entry name" value="HMA_dom_sf"/>
</dbReference>
<dbReference type="Gene3D" id="3.30.70.100">
    <property type="match status" value="1"/>
</dbReference>
<evidence type="ECO:0000313" key="3">
    <source>
        <dbReference type="EMBL" id="BAU56945.1"/>
    </source>
</evidence>
<sequence>MEAVKIRIEGMSCSHCEASVREVLETLPGVEQVIEVSAEAQQAQVKGRPDPALVAQRLEEIGFAGMVTDD</sequence>
<dbReference type="Proteomes" id="UP000218890">
    <property type="component" value="Chromosome"/>
</dbReference>
<dbReference type="SUPFAM" id="SSF55008">
    <property type="entry name" value="HMA, heavy metal-associated domain"/>
    <property type="match status" value="1"/>
</dbReference>
<dbReference type="InterPro" id="IPR006121">
    <property type="entry name" value="HMA_dom"/>
</dbReference>
<organism evidence="3 4">
    <name type="scientific">Halorhodospira halochloris</name>
    <name type="common">Ectothiorhodospira halochloris</name>
    <dbReference type="NCBI Taxonomy" id="1052"/>
    <lineage>
        <taxon>Bacteria</taxon>
        <taxon>Pseudomonadati</taxon>
        <taxon>Pseudomonadota</taxon>
        <taxon>Gammaproteobacteria</taxon>
        <taxon>Chromatiales</taxon>
        <taxon>Ectothiorhodospiraceae</taxon>
        <taxon>Halorhodospira</taxon>
    </lineage>
</organism>
<dbReference type="PROSITE" id="PS01047">
    <property type="entry name" value="HMA_1"/>
    <property type="match status" value="1"/>
</dbReference>
<dbReference type="AlphaFoldDB" id="A0A0X8X7D3"/>
<dbReference type="CDD" id="cd00371">
    <property type="entry name" value="HMA"/>
    <property type="match status" value="1"/>
</dbReference>
<dbReference type="GO" id="GO:0046872">
    <property type="term" value="F:metal ion binding"/>
    <property type="evidence" value="ECO:0007669"/>
    <property type="project" value="UniProtKB-KW"/>
</dbReference>
<reference evidence="3" key="1">
    <citation type="submission" date="2016-02" db="EMBL/GenBank/DDBJ databases">
        <title>Halorhodospira halochloris DSM-1059 complete genome, version 2.</title>
        <authorList>
            <person name="Tsukatani Y."/>
        </authorList>
    </citation>
    <scope>NUCLEOTIDE SEQUENCE</scope>
    <source>
        <strain evidence="3">DSM 1059</strain>
    </source>
</reference>
<evidence type="ECO:0000259" key="2">
    <source>
        <dbReference type="PROSITE" id="PS50846"/>
    </source>
</evidence>
<accession>A0A0X8X7D3</accession>
<dbReference type="Pfam" id="PF00403">
    <property type="entry name" value="HMA"/>
    <property type="match status" value="1"/>
</dbReference>
<proteinExistence type="predicted"/>
<gene>
    <name evidence="3" type="ORF">HH1059_02680</name>
</gene>
<dbReference type="EMBL" id="AP017372">
    <property type="protein sequence ID" value="BAU56945.1"/>
    <property type="molecule type" value="Genomic_DNA"/>
</dbReference>
<dbReference type="RefSeq" id="WP_096407429.1">
    <property type="nucleotide sequence ID" value="NZ_AP017372.2"/>
</dbReference>
<feature type="domain" description="HMA" evidence="2">
    <location>
        <begin position="2"/>
        <end position="69"/>
    </location>
</feature>
<evidence type="ECO:0000256" key="1">
    <source>
        <dbReference type="ARBA" id="ARBA00022723"/>
    </source>
</evidence>
<keyword evidence="1" id="KW-0479">Metal-binding</keyword>
<name>A0A0X8X7D3_HALHR</name>
<protein>
    <submittedName>
        <fullName evidence="3">Heavy metal binding protein</fullName>
    </submittedName>
</protein>
<evidence type="ECO:0000313" key="4">
    <source>
        <dbReference type="Proteomes" id="UP000218890"/>
    </source>
</evidence>
<dbReference type="PROSITE" id="PS50846">
    <property type="entry name" value="HMA_2"/>
    <property type="match status" value="1"/>
</dbReference>